<dbReference type="GeneID" id="140004280"/>
<evidence type="ECO:0000256" key="3">
    <source>
        <dbReference type="ARBA" id="ARBA00022723"/>
    </source>
</evidence>
<organism evidence="8 9">
    <name type="scientific">Coffea arabica</name>
    <name type="common">Arabian coffee</name>
    <dbReference type="NCBI Taxonomy" id="13443"/>
    <lineage>
        <taxon>Eukaryota</taxon>
        <taxon>Viridiplantae</taxon>
        <taxon>Streptophyta</taxon>
        <taxon>Embryophyta</taxon>
        <taxon>Tracheophyta</taxon>
        <taxon>Spermatophyta</taxon>
        <taxon>Magnoliopsida</taxon>
        <taxon>eudicotyledons</taxon>
        <taxon>Gunneridae</taxon>
        <taxon>Pentapetalae</taxon>
        <taxon>asterids</taxon>
        <taxon>lamiids</taxon>
        <taxon>Gentianales</taxon>
        <taxon>Rubiaceae</taxon>
        <taxon>Ixoroideae</taxon>
        <taxon>Gardenieae complex</taxon>
        <taxon>Bertiereae - Coffeeae clade</taxon>
        <taxon>Coffeeae</taxon>
        <taxon>Coffea</taxon>
    </lineage>
</organism>
<evidence type="ECO:0000256" key="6">
    <source>
        <dbReference type="PROSITE-ProRule" id="PRU00175"/>
    </source>
</evidence>
<reference evidence="9" key="1">
    <citation type="submission" date="2025-08" db="UniProtKB">
        <authorList>
            <consortium name="RefSeq"/>
        </authorList>
    </citation>
    <scope>IDENTIFICATION</scope>
    <source>
        <tissue evidence="9">Leaves</tissue>
    </source>
</reference>
<dbReference type="InterPro" id="IPR013083">
    <property type="entry name" value="Znf_RING/FYVE/PHD"/>
</dbReference>
<evidence type="ECO:0000256" key="5">
    <source>
        <dbReference type="ARBA" id="ARBA00022833"/>
    </source>
</evidence>
<keyword evidence="8" id="KW-1185">Reference proteome</keyword>
<keyword evidence="5" id="KW-0862">Zinc</keyword>
<dbReference type="InterPro" id="IPR001841">
    <property type="entry name" value="Znf_RING"/>
</dbReference>
<dbReference type="RefSeq" id="XP_071931206.1">
    <property type="nucleotide sequence ID" value="XM_072075105.1"/>
</dbReference>
<name>A0ABM4WHD4_COFAR</name>
<sequence>MLLKSHVQFQKAIPFSSVQIMSKLYKSFSHESLLSTFNSFLHINTKLSMSLTPRSRVVVNGVQRMRTYHFYWCRHCQRSIRTTTTNPSEIICPRCFGEIRHELDVSRPRLLSEDLARPETTSASQLLDALAFMLDPSIRRQNLDESHQRHRARVIIQFIGPDQPPRHVPQLGVGHAVSSQTNSREEGLEALIQELTQNDRPGLPPTPASAIDALPTIVLTPTHLAIDSHCPVCKDEFEAGEEVRELPCKHFYHSDCIIPWLHIRNSCPVCRYQIRGLSNSHFREEQADNFQEEEEVSSSPHRNWLLRVFSLWPFSLFGDWAYRHFNYLDNWPTTDHQDLYRWFSWHMP</sequence>
<evidence type="ECO:0000259" key="7">
    <source>
        <dbReference type="PROSITE" id="PS50089"/>
    </source>
</evidence>
<evidence type="ECO:0000256" key="1">
    <source>
        <dbReference type="ARBA" id="ARBA00000900"/>
    </source>
</evidence>
<evidence type="ECO:0000313" key="9">
    <source>
        <dbReference type="RefSeq" id="XP_071931206.1"/>
    </source>
</evidence>
<proteinExistence type="predicted"/>
<dbReference type="Gene3D" id="3.30.40.10">
    <property type="entry name" value="Zinc/RING finger domain, C3HC4 (zinc finger)"/>
    <property type="match status" value="1"/>
</dbReference>
<keyword evidence="3" id="KW-0479">Metal-binding</keyword>
<dbReference type="Proteomes" id="UP001652660">
    <property type="component" value="Chromosome 2c"/>
</dbReference>
<dbReference type="Pfam" id="PF13639">
    <property type="entry name" value="zf-RING_2"/>
    <property type="match status" value="1"/>
</dbReference>
<dbReference type="CDD" id="cd16667">
    <property type="entry name" value="RING-H2_RNF126-like"/>
    <property type="match status" value="1"/>
</dbReference>
<dbReference type="PANTHER" id="PTHR15710">
    <property type="entry name" value="E3 UBIQUITIN-PROTEIN LIGASE PRAJA"/>
    <property type="match status" value="1"/>
</dbReference>
<accession>A0ABM4WHD4</accession>
<feature type="domain" description="RING-type" evidence="7">
    <location>
        <begin position="230"/>
        <end position="271"/>
    </location>
</feature>
<evidence type="ECO:0000313" key="8">
    <source>
        <dbReference type="Proteomes" id="UP001652660"/>
    </source>
</evidence>
<dbReference type="PROSITE" id="PS50089">
    <property type="entry name" value="ZF_RING_2"/>
    <property type="match status" value="1"/>
</dbReference>
<dbReference type="PANTHER" id="PTHR15710:SF116">
    <property type="entry name" value="RING_U-BOX SUPERFAMILY PROTEIN"/>
    <property type="match status" value="1"/>
</dbReference>
<evidence type="ECO:0000256" key="2">
    <source>
        <dbReference type="ARBA" id="ARBA00012483"/>
    </source>
</evidence>
<dbReference type="SUPFAM" id="SSF57850">
    <property type="entry name" value="RING/U-box"/>
    <property type="match status" value="1"/>
</dbReference>
<protein>
    <recommendedName>
        <fullName evidence="2">RING-type E3 ubiquitin transferase</fullName>
        <ecNumber evidence="2">2.3.2.27</ecNumber>
    </recommendedName>
</protein>
<dbReference type="SMART" id="SM00184">
    <property type="entry name" value="RING"/>
    <property type="match status" value="1"/>
</dbReference>
<keyword evidence="4 6" id="KW-0863">Zinc-finger</keyword>
<gene>
    <name evidence="9" type="primary">LOC140004280</name>
</gene>
<evidence type="ECO:0000256" key="4">
    <source>
        <dbReference type="ARBA" id="ARBA00022771"/>
    </source>
</evidence>
<comment type="catalytic activity">
    <reaction evidence="1">
        <text>S-ubiquitinyl-[E2 ubiquitin-conjugating enzyme]-L-cysteine + [acceptor protein]-L-lysine = [E2 ubiquitin-conjugating enzyme]-L-cysteine + N(6)-ubiquitinyl-[acceptor protein]-L-lysine.</text>
        <dbReference type="EC" id="2.3.2.27"/>
    </reaction>
</comment>
<dbReference type="EC" id="2.3.2.27" evidence="2"/>